<evidence type="ECO:0000313" key="6">
    <source>
        <dbReference type="EMBL" id="MFF5290706.1"/>
    </source>
</evidence>
<name>A0ABW6WCR1_9ACTN</name>
<keyword evidence="7" id="KW-1185">Reference proteome</keyword>
<keyword evidence="2 3" id="KW-0238">DNA-binding</keyword>
<dbReference type="PROSITE" id="PS51755">
    <property type="entry name" value="OMPR_PHOB"/>
    <property type="match status" value="1"/>
</dbReference>
<dbReference type="SUPFAM" id="SSF46894">
    <property type="entry name" value="C-terminal effector domain of the bipartite response regulators"/>
    <property type="match status" value="1"/>
</dbReference>
<dbReference type="Pfam" id="PF13401">
    <property type="entry name" value="AAA_22"/>
    <property type="match status" value="1"/>
</dbReference>
<dbReference type="InterPro" id="IPR058852">
    <property type="entry name" value="HTH_77"/>
</dbReference>
<proteinExistence type="inferred from homology"/>
<evidence type="ECO:0000313" key="7">
    <source>
        <dbReference type="Proteomes" id="UP001602245"/>
    </source>
</evidence>
<evidence type="ECO:0000259" key="5">
    <source>
        <dbReference type="PROSITE" id="PS51755"/>
    </source>
</evidence>
<dbReference type="CDD" id="cd15831">
    <property type="entry name" value="BTAD"/>
    <property type="match status" value="1"/>
</dbReference>
<dbReference type="InterPro" id="IPR001867">
    <property type="entry name" value="OmpR/PhoB-type_DNA-bd"/>
</dbReference>
<dbReference type="Gene3D" id="1.10.10.10">
    <property type="entry name" value="Winged helix-like DNA-binding domain superfamily/Winged helix DNA-binding domain"/>
    <property type="match status" value="1"/>
</dbReference>
<protein>
    <submittedName>
        <fullName evidence="6">BTAD domain-containing putative transcriptional regulator</fullName>
    </submittedName>
</protein>
<dbReference type="PANTHER" id="PTHR47691">
    <property type="entry name" value="REGULATOR-RELATED"/>
    <property type="match status" value="1"/>
</dbReference>
<dbReference type="Gene3D" id="1.25.40.10">
    <property type="entry name" value="Tetratricopeptide repeat domain"/>
    <property type="match status" value="3"/>
</dbReference>
<comment type="similarity">
    <text evidence="1">Belongs to the AfsR/DnrI/RedD regulatory family.</text>
</comment>
<comment type="caution">
    <text evidence="6">The sequence shown here is derived from an EMBL/GenBank/DDBJ whole genome shotgun (WGS) entry which is preliminary data.</text>
</comment>
<sequence>MRFGLLGPLAVSDGERPVRLTGTKQHALLALLALNAGRPVPADRLIDGVWGDEGPRDLANALQHQISRLRAALGGDHVARRDPGYVLEVPPDAVDVRRFERLAGEGRAALRRDDPGEAATRLRAALALWRGAALEGLPGHAWVQAEAARLEGLRLDTVEDRVDAELALGRHDQLVAELESLAGEHPFRERLWGQLMLAQYRCGRQIDALETFQRVRRLLAGEHGLEPGPQLRQLQSDILAHALPAPVVEEPPRPHVTGNLPAPLTSFIGRRDELVDLRGRARESRLLTLTGPPGVGKTRLAIEVAAAESGEFPDGTWLVELAPLTDAGTVAHAVASTLGVRDSDEDLLTYLRDRHLLLVLDNCEHLLPGVALLVDRMLAACPTVHALATSREPLGIGGEAQWHVGPLSLPGAEIRDPRELLGSEAVRLFEDRAVDVLPSFVITPETAPVIGALCRRLDGLPLAIELAAARVRALPVGHIAAALEDRFRFLVNRSRTAPPHRQTLRAALDWSYDLLEPAERAVFPRLSVFAGSFSLAAAAAVCHGLDGRDELVDLVTGLVDKSLLTTEPDPDGLPRFRMLETIREYGGERLADQDGARRAHREFYTGLAEAAEAGVRRRDYRAWHRRIAADYDNLRAASENAPADGEVVAALRIGAALWLFWGAADRHDEGRAWLETALAAAEAAAEQVPAGIRAAGYTTLSYLAGQRDDVDRAIRAGERAIALAGEAGDAWETARAKQTLALVLGAAGEPERAATLLAEARVTMVATDDDFWVCGSDLIAATGAVRAGRLDVVRQRGAEILVRARRAGYEPFESWARLLLAAAAERRGDLTTAAGELTEALDLSGRLGLPHYAAFVRTELGRLATLDDDLPRARALLTEAVTAAETGDSPWHAALARCGLAETLRLSGEEAAAEAILRTVRAWGESPDTRRTRATFFTALAGSPYARSLAGLGALAAARGDTRTAEPLLLDAFARADRSQDHATAATALEALAATAEPEPAALLLGAAGAHRAATAHPLRGARRGDVDRLIAKVRAGLGDAATETALSTGRRLSPRDAIARTRR</sequence>
<accession>A0ABW6WCR1</accession>
<dbReference type="InterPro" id="IPR005158">
    <property type="entry name" value="BTAD"/>
</dbReference>
<evidence type="ECO:0000256" key="3">
    <source>
        <dbReference type="PROSITE-ProRule" id="PRU01091"/>
    </source>
</evidence>
<dbReference type="SUPFAM" id="SSF48452">
    <property type="entry name" value="TPR-like"/>
    <property type="match status" value="2"/>
</dbReference>
<dbReference type="SMART" id="SM01043">
    <property type="entry name" value="BTAD"/>
    <property type="match status" value="1"/>
</dbReference>
<dbReference type="Pfam" id="PF00486">
    <property type="entry name" value="Trans_reg_C"/>
    <property type="match status" value="1"/>
</dbReference>
<dbReference type="SMART" id="SM00862">
    <property type="entry name" value="Trans_reg_C"/>
    <property type="match status" value="1"/>
</dbReference>
<dbReference type="Gene3D" id="3.40.50.300">
    <property type="entry name" value="P-loop containing nucleotide triphosphate hydrolases"/>
    <property type="match status" value="1"/>
</dbReference>
<dbReference type="InterPro" id="IPR011990">
    <property type="entry name" value="TPR-like_helical_dom_sf"/>
</dbReference>
<feature type="DNA-binding region" description="OmpR/PhoB-type" evidence="3">
    <location>
        <begin position="1"/>
        <end position="89"/>
    </location>
</feature>
<dbReference type="Pfam" id="PF03704">
    <property type="entry name" value="BTAD"/>
    <property type="match status" value="1"/>
</dbReference>
<feature type="domain" description="OmpR/PhoB-type" evidence="5">
    <location>
        <begin position="1"/>
        <end position="89"/>
    </location>
</feature>
<dbReference type="InterPro" id="IPR016032">
    <property type="entry name" value="Sig_transdc_resp-reg_C-effctor"/>
</dbReference>
<reference evidence="6 7" key="1">
    <citation type="submission" date="2024-10" db="EMBL/GenBank/DDBJ databases">
        <title>The Natural Products Discovery Center: Release of the First 8490 Sequenced Strains for Exploring Actinobacteria Biosynthetic Diversity.</title>
        <authorList>
            <person name="Kalkreuter E."/>
            <person name="Kautsar S.A."/>
            <person name="Yang D."/>
            <person name="Bader C.D."/>
            <person name="Teijaro C.N."/>
            <person name="Fluegel L."/>
            <person name="Davis C.M."/>
            <person name="Simpson J.R."/>
            <person name="Lauterbach L."/>
            <person name="Steele A.D."/>
            <person name="Gui C."/>
            <person name="Meng S."/>
            <person name="Li G."/>
            <person name="Viehrig K."/>
            <person name="Ye F."/>
            <person name="Su P."/>
            <person name="Kiefer A.F."/>
            <person name="Nichols A."/>
            <person name="Cepeda A.J."/>
            <person name="Yan W."/>
            <person name="Fan B."/>
            <person name="Jiang Y."/>
            <person name="Adhikari A."/>
            <person name="Zheng C.-J."/>
            <person name="Schuster L."/>
            <person name="Cowan T.M."/>
            <person name="Smanski M.J."/>
            <person name="Chevrette M.G."/>
            <person name="De Carvalho L.P.S."/>
            <person name="Shen B."/>
        </authorList>
    </citation>
    <scope>NUCLEOTIDE SEQUENCE [LARGE SCALE GENOMIC DNA]</scope>
    <source>
        <strain evidence="6 7">NPDC000087</strain>
    </source>
</reference>
<feature type="compositionally biased region" description="Basic and acidic residues" evidence="4">
    <location>
        <begin position="1054"/>
        <end position="1064"/>
    </location>
</feature>
<feature type="region of interest" description="Disordered" evidence="4">
    <location>
        <begin position="1044"/>
        <end position="1064"/>
    </location>
</feature>
<dbReference type="Pfam" id="PF25872">
    <property type="entry name" value="HTH_77"/>
    <property type="match status" value="1"/>
</dbReference>
<dbReference type="Proteomes" id="UP001602245">
    <property type="component" value="Unassembled WGS sequence"/>
</dbReference>
<dbReference type="InterPro" id="IPR036388">
    <property type="entry name" value="WH-like_DNA-bd_sf"/>
</dbReference>
<gene>
    <name evidence="6" type="ORF">ACFY35_14770</name>
</gene>
<evidence type="ECO:0000256" key="4">
    <source>
        <dbReference type="SAM" id="MobiDB-lite"/>
    </source>
</evidence>
<dbReference type="PANTHER" id="PTHR47691:SF3">
    <property type="entry name" value="HTH-TYPE TRANSCRIPTIONAL REGULATOR RV0890C-RELATED"/>
    <property type="match status" value="1"/>
</dbReference>
<dbReference type="InterPro" id="IPR027417">
    <property type="entry name" value="P-loop_NTPase"/>
</dbReference>
<evidence type="ECO:0000256" key="2">
    <source>
        <dbReference type="ARBA" id="ARBA00023125"/>
    </source>
</evidence>
<dbReference type="EMBL" id="JBIAZU010000002">
    <property type="protein sequence ID" value="MFF5290706.1"/>
    <property type="molecule type" value="Genomic_DNA"/>
</dbReference>
<dbReference type="SUPFAM" id="SSF52540">
    <property type="entry name" value="P-loop containing nucleoside triphosphate hydrolases"/>
    <property type="match status" value="1"/>
</dbReference>
<dbReference type="PRINTS" id="PR00364">
    <property type="entry name" value="DISEASERSIST"/>
</dbReference>
<dbReference type="InterPro" id="IPR049945">
    <property type="entry name" value="AAA_22"/>
</dbReference>
<organism evidence="6 7">
    <name type="scientific">Paractinoplanes globisporus</name>
    <dbReference type="NCBI Taxonomy" id="113565"/>
    <lineage>
        <taxon>Bacteria</taxon>
        <taxon>Bacillati</taxon>
        <taxon>Actinomycetota</taxon>
        <taxon>Actinomycetes</taxon>
        <taxon>Micromonosporales</taxon>
        <taxon>Micromonosporaceae</taxon>
        <taxon>Paractinoplanes</taxon>
    </lineage>
</organism>
<dbReference type="RefSeq" id="WP_020510303.1">
    <property type="nucleotide sequence ID" value="NZ_JBIAZU010000002.1"/>
</dbReference>
<evidence type="ECO:0000256" key="1">
    <source>
        <dbReference type="ARBA" id="ARBA00005820"/>
    </source>
</evidence>